<dbReference type="EMBL" id="JAACJN010000426">
    <property type="protein sequence ID" value="KAF5343949.1"/>
    <property type="molecule type" value="Genomic_DNA"/>
</dbReference>
<proteinExistence type="predicted"/>
<evidence type="ECO:0000313" key="2">
    <source>
        <dbReference type="EMBL" id="KAF5343949.1"/>
    </source>
</evidence>
<gene>
    <name evidence="2" type="ORF">D9757_014741</name>
</gene>
<evidence type="ECO:0000313" key="3">
    <source>
        <dbReference type="Proteomes" id="UP000518752"/>
    </source>
</evidence>
<sequence length="76" mass="7876">MTPSTYHLVPHLDLFVVGTRLSWKRAGRNQVRPDRVGLRVTRDGGGGGAGGGRGGYGTSEGVRAGAGPATFCSTFD</sequence>
<evidence type="ECO:0000256" key="1">
    <source>
        <dbReference type="SAM" id="MobiDB-lite"/>
    </source>
</evidence>
<organism evidence="2 3">
    <name type="scientific">Collybiopsis confluens</name>
    <dbReference type="NCBI Taxonomy" id="2823264"/>
    <lineage>
        <taxon>Eukaryota</taxon>
        <taxon>Fungi</taxon>
        <taxon>Dikarya</taxon>
        <taxon>Basidiomycota</taxon>
        <taxon>Agaricomycotina</taxon>
        <taxon>Agaricomycetes</taxon>
        <taxon>Agaricomycetidae</taxon>
        <taxon>Agaricales</taxon>
        <taxon>Marasmiineae</taxon>
        <taxon>Omphalotaceae</taxon>
        <taxon>Collybiopsis</taxon>
    </lineage>
</organism>
<protein>
    <submittedName>
        <fullName evidence="2">Uncharacterized protein</fullName>
    </submittedName>
</protein>
<comment type="caution">
    <text evidence="2">The sequence shown here is derived from an EMBL/GenBank/DDBJ whole genome shotgun (WGS) entry which is preliminary data.</text>
</comment>
<dbReference type="AlphaFoldDB" id="A0A8H5FP38"/>
<accession>A0A8H5FP38</accession>
<keyword evidence="3" id="KW-1185">Reference proteome</keyword>
<name>A0A8H5FP38_9AGAR</name>
<feature type="region of interest" description="Disordered" evidence="1">
    <location>
        <begin position="38"/>
        <end position="67"/>
    </location>
</feature>
<dbReference type="Proteomes" id="UP000518752">
    <property type="component" value="Unassembled WGS sequence"/>
</dbReference>
<reference evidence="2 3" key="1">
    <citation type="journal article" date="2020" name="ISME J.">
        <title>Uncovering the hidden diversity of litter-decomposition mechanisms in mushroom-forming fungi.</title>
        <authorList>
            <person name="Floudas D."/>
            <person name="Bentzer J."/>
            <person name="Ahren D."/>
            <person name="Johansson T."/>
            <person name="Persson P."/>
            <person name="Tunlid A."/>
        </authorList>
    </citation>
    <scope>NUCLEOTIDE SEQUENCE [LARGE SCALE GENOMIC DNA]</scope>
    <source>
        <strain evidence="2 3">CBS 406.79</strain>
    </source>
</reference>
<feature type="compositionally biased region" description="Gly residues" evidence="1">
    <location>
        <begin position="43"/>
        <end position="58"/>
    </location>
</feature>